<evidence type="ECO:0000256" key="1">
    <source>
        <dbReference type="ARBA" id="ARBA00023157"/>
    </source>
</evidence>
<dbReference type="RefSeq" id="XP_026740606.1">
    <property type="nucleotide sequence ID" value="XM_026884805.1"/>
</dbReference>
<dbReference type="GO" id="GO:0006508">
    <property type="term" value="P:proteolysis"/>
    <property type="evidence" value="ECO:0007669"/>
    <property type="project" value="InterPro"/>
</dbReference>
<dbReference type="PROSITE" id="PS50240">
    <property type="entry name" value="TRYPSIN_DOM"/>
    <property type="match status" value="1"/>
</dbReference>
<evidence type="ECO:0000256" key="3">
    <source>
        <dbReference type="SAM" id="SignalP"/>
    </source>
</evidence>
<feature type="domain" description="Peptidase S1" evidence="4">
    <location>
        <begin position="41"/>
        <end position="291"/>
    </location>
</feature>
<dbReference type="Gene3D" id="2.40.10.10">
    <property type="entry name" value="Trypsin-like serine proteases"/>
    <property type="match status" value="1"/>
</dbReference>
<dbReference type="PANTHER" id="PTHR24256">
    <property type="entry name" value="TRYPTASE-RELATED"/>
    <property type="match status" value="1"/>
</dbReference>
<dbReference type="OrthoDB" id="6924245at2759"/>
<name>A0A7E5WKF2_TRINI</name>
<feature type="signal peptide" evidence="3">
    <location>
        <begin position="1"/>
        <end position="47"/>
    </location>
</feature>
<dbReference type="GeneID" id="113503021"/>
<evidence type="ECO:0000259" key="4">
    <source>
        <dbReference type="PROSITE" id="PS50240"/>
    </source>
</evidence>
<keyword evidence="1" id="KW-1015">Disulfide bond</keyword>
<sequence>MSGRKKGITVSVKCGGYGRLDITAAIMSPRTLLVFKLLLVLVGSTSAGTPCDLSITGIVDEGNLGQTSDFNWLGVLRVHIHDDETVQVAVTGIVLIKPKYVLANADDIVRIPKRIFDTDSQAMFLGVEDTPWYCKPVSYVTHPEYEYQTYNTIAIVELNIEDATNYPLNPICLPVQSLNTSNFLYLTGYTDENQLLEKVIYKIQYIPKESCEEFYNRAGLSAKDRVPSSYICGFSPFNKTHCVWDNGMALVSNASGWFSLIGFGVRGPGCAAPARFIDLNTYFTWINSVTTQETEMYDSPDYRRLGADDVEYIPTHDLYRPAESRKHIEPDQVFMDREYIPYPFDVRKLKQFEIVPTDDNALAIFPINEKLEMHVHACDKTKELMYAEYFELHVTGDSRGIALYKLSLYDVIYKVCVCVLLKVEAESRTDAVLSFKEEFDFSLGTQLTDSSETPEELFRYYPIIERTTEPDPNTTVWAPNQNLKPRYLKGNMKSGTVLNYDLYIKFEFNGTAKLKFELYAKPPIQATPAPTESSRRSNFGNQQLRVAKKKKKEKLGKKKMAHEWGLGLNNRISSRRVDSRVRQPAVTVVADLGTEVQETVSGSARLARTPVLVLQLCLCYCWILVMSDDM</sequence>
<dbReference type="Proteomes" id="UP000322000">
    <property type="component" value="Chromosome 18"/>
</dbReference>
<keyword evidence="5" id="KW-1185">Reference proteome</keyword>
<reference evidence="6" key="1">
    <citation type="submission" date="2025-08" db="UniProtKB">
        <authorList>
            <consortium name="RefSeq"/>
        </authorList>
    </citation>
    <scope>IDENTIFICATION</scope>
</reference>
<organism evidence="5 6">
    <name type="scientific">Trichoplusia ni</name>
    <name type="common">Cabbage looper</name>
    <dbReference type="NCBI Taxonomy" id="7111"/>
    <lineage>
        <taxon>Eukaryota</taxon>
        <taxon>Metazoa</taxon>
        <taxon>Ecdysozoa</taxon>
        <taxon>Arthropoda</taxon>
        <taxon>Hexapoda</taxon>
        <taxon>Insecta</taxon>
        <taxon>Pterygota</taxon>
        <taxon>Neoptera</taxon>
        <taxon>Endopterygota</taxon>
        <taxon>Lepidoptera</taxon>
        <taxon>Glossata</taxon>
        <taxon>Ditrysia</taxon>
        <taxon>Noctuoidea</taxon>
        <taxon>Noctuidae</taxon>
        <taxon>Plusiinae</taxon>
        <taxon>Trichoplusia</taxon>
    </lineage>
</organism>
<comment type="similarity">
    <text evidence="2">Belongs to the peptidase S1 family. CLIP subfamily.</text>
</comment>
<dbReference type="InParanoid" id="A0A7E5WKF2"/>
<feature type="chain" id="PRO_5028848644" evidence="3">
    <location>
        <begin position="48"/>
        <end position="630"/>
    </location>
</feature>
<dbReference type="InterPro" id="IPR043504">
    <property type="entry name" value="Peptidase_S1_PA_chymotrypsin"/>
</dbReference>
<dbReference type="Pfam" id="PF00089">
    <property type="entry name" value="Trypsin"/>
    <property type="match status" value="1"/>
</dbReference>
<protein>
    <submittedName>
        <fullName evidence="6">Uncharacterized protein LOC113503021</fullName>
    </submittedName>
</protein>
<evidence type="ECO:0000313" key="5">
    <source>
        <dbReference type="Proteomes" id="UP000322000"/>
    </source>
</evidence>
<keyword evidence="3" id="KW-0732">Signal</keyword>
<dbReference type="KEGG" id="tnl:113503021"/>
<dbReference type="AlphaFoldDB" id="A0A7E5WKF2"/>
<dbReference type="InterPro" id="IPR051487">
    <property type="entry name" value="Ser/Thr_Proteases_Immune/Dev"/>
</dbReference>
<dbReference type="InterPro" id="IPR001254">
    <property type="entry name" value="Trypsin_dom"/>
</dbReference>
<gene>
    <name evidence="6" type="primary">LOC113503021</name>
</gene>
<dbReference type="SUPFAM" id="SSF50494">
    <property type="entry name" value="Trypsin-like serine proteases"/>
    <property type="match status" value="1"/>
</dbReference>
<dbReference type="SMART" id="SM00020">
    <property type="entry name" value="Tryp_SPc"/>
    <property type="match status" value="1"/>
</dbReference>
<dbReference type="GO" id="GO:0004252">
    <property type="term" value="F:serine-type endopeptidase activity"/>
    <property type="evidence" value="ECO:0007669"/>
    <property type="project" value="InterPro"/>
</dbReference>
<proteinExistence type="inferred from homology"/>
<accession>A0A7E5WKF2</accession>
<evidence type="ECO:0000313" key="6">
    <source>
        <dbReference type="RefSeq" id="XP_026740606.1"/>
    </source>
</evidence>
<evidence type="ECO:0000256" key="2">
    <source>
        <dbReference type="ARBA" id="ARBA00024195"/>
    </source>
</evidence>
<dbReference type="InterPro" id="IPR009003">
    <property type="entry name" value="Peptidase_S1_PA"/>
</dbReference>